<dbReference type="InterPro" id="IPR025223">
    <property type="entry name" value="S1-like_RNA-bd_dom"/>
</dbReference>
<dbReference type="PANTHER" id="PTHR14304:SF12">
    <property type="entry name" value="CELL CYCLE AND APOPTOSIS REGULATOR PROTEIN 2"/>
    <property type="match status" value="1"/>
</dbReference>
<feature type="region of interest" description="Disordered" evidence="8">
    <location>
        <begin position="220"/>
        <end position="262"/>
    </location>
</feature>
<dbReference type="InterPro" id="IPR025224">
    <property type="entry name" value="CCAR1/CCAR2"/>
</dbReference>
<gene>
    <name evidence="11" type="primary">CCAR2</name>
</gene>
<keyword evidence="3" id="KW-0597">Phosphoprotein</keyword>
<feature type="region of interest" description="Disordered" evidence="8">
    <location>
        <begin position="492"/>
        <end position="549"/>
    </location>
</feature>
<feature type="compositionally biased region" description="Acidic residues" evidence="8">
    <location>
        <begin position="664"/>
        <end position="675"/>
    </location>
</feature>
<dbReference type="InterPro" id="IPR045353">
    <property type="entry name" value="LAIKA"/>
</dbReference>
<accession>A0ABM3WE09</accession>
<evidence type="ECO:0000256" key="1">
    <source>
        <dbReference type="ARBA" id="ARBA00004496"/>
    </source>
</evidence>
<evidence type="ECO:0000256" key="8">
    <source>
        <dbReference type="SAM" id="MobiDB-lite"/>
    </source>
</evidence>
<evidence type="ECO:0000256" key="6">
    <source>
        <dbReference type="ARBA" id="ARBA00023306"/>
    </source>
</evidence>
<dbReference type="InterPro" id="IPR011992">
    <property type="entry name" value="EF-hand-dom_pair"/>
</dbReference>
<dbReference type="GeneID" id="103118898"/>
<evidence type="ECO:0000256" key="4">
    <source>
        <dbReference type="ARBA" id="ARBA00023054"/>
    </source>
</evidence>
<reference evidence="11" key="1">
    <citation type="submission" date="2025-08" db="UniProtKB">
        <authorList>
            <consortium name="RefSeq"/>
        </authorList>
    </citation>
    <scope>IDENTIFICATION</scope>
</reference>
<evidence type="ECO:0000256" key="7">
    <source>
        <dbReference type="SAM" id="Coils"/>
    </source>
</evidence>
<dbReference type="Pfam" id="PF14443">
    <property type="entry name" value="DBC1"/>
    <property type="match status" value="1"/>
</dbReference>
<dbReference type="InterPro" id="IPR025954">
    <property type="entry name" value="DBC1/CARP1_inactive_NUDIX"/>
</dbReference>
<evidence type="ECO:0000256" key="3">
    <source>
        <dbReference type="ARBA" id="ARBA00022553"/>
    </source>
</evidence>
<feature type="compositionally biased region" description="Polar residues" evidence="8">
    <location>
        <begin position="510"/>
        <end position="531"/>
    </location>
</feature>
<dbReference type="PANTHER" id="PTHR14304">
    <property type="entry name" value="CELL DIVISION CYCLE AND APOPTOSIS REGULATOR PROTEIN"/>
    <property type="match status" value="1"/>
</dbReference>
<dbReference type="SUPFAM" id="SSF47473">
    <property type="entry name" value="EF-hand"/>
    <property type="match status" value="1"/>
</dbReference>
<keyword evidence="4 7" id="KW-0175">Coiled coil</keyword>
<feature type="region of interest" description="Disordered" evidence="8">
    <location>
        <begin position="325"/>
        <end position="348"/>
    </location>
</feature>
<dbReference type="Proteomes" id="UP001652624">
    <property type="component" value="Chromosome 19"/>
</dbReference>
<keyword evidence="2" id="KW-0963">Cytoplasm</keyword>
<evidence type="ECO:0000259" key="9">
    <source>
        <dbReference type="SMART" id="SM01122"/>
    </source>
</evidence>
<feature type="region of interest" description="Disordered" evidence="8">
    <location>
        <begin position="607"/>
        <end position="675"/>
    </location>
</feature>
<evidence type="ECO:0000256" key="5">
    <source>
        <dbReference type="ARBA" id="ARBA00023159"/>
    </source>
</evidence>
<protein>
    <submittedName>
        <fullName evidence="11">Cell cycle and apoptosis regulator protein 2 isoform X1</fullName>
    </submittedName>
</protein>
<dbReference type="Pfam" id="PF19256">
    <property type="entry name" value="LAIKA"/>
    <property type="match status" value="1"/>
</dbReference>
<feature type="compositionally biased region" description="Polar residues" evidence="8">
    <location>
        <begin position="337"/>
        <end position="348"/>
    </location>
</feature>
<dbReference type="Gene3D" id="1.10.238.10">
    <property type="entry name" value="EF-hand"/>
    <property type="match status" value="1"/>
</dbReference>
<dbReference type="RefSeq" id="XP_060034808.1">
    <property type="nucleotide sequence ID" value="XM_060178825.1"/>
</dbReference>
<feature type="compositionally biased region" description="Basic and acidic residues" evidence="8">
    <location>
        <begin position="230"/>
        <end position="242"/>
    </location>
</feature>
<evidence type="ECO:0000256" key="2">
    <source>
        <dbReference type="ARBA" id="ARBA00022490"/>
    </source>
</evidence>
<evidence type="ECO:0000313" key="10">
    <source>
        <dbReference type="Proteomes" id="UP001652624"/>
    </source>
</evidence>
<feature type="coiled-coil region" evidence="7">
    <location>
        <begin position="889"/>
        <end position="930"/>
    </location>
</feature>
<keyword evidence="6" id="KW-0131">Cell cycle</keyword>
<feature type="compositionally biased region" description="Basic and acidic residues" evidence="8">
    <location>
        <begin position="611"/>
        <end position="636"/>
    </location>
</feature>
<sequence length="958" mass="106863">MNVAEAPRRRPSPQPLWGERSRGVLGATGCFSLRLWRRSAAPMSQFKRQRISPLPGGRNFSGAASTSLLGPPPGLLTPPVAADLSQNARHLQGGEKQRVFTGIVTSLHDYFGVVDEEVFFQLSVVKGRLPQLGEKVLVKAAYNPGQAVPWNAVKVQTLSNQPLLKSPAPPLLHVAALGQKQGILGAQPQLIFQPHRIPPLFPQKPLSLFQTSHTLHLSHLNRFPARGPHGRLDQSRSDDYDSKKRKQRTSGEPWGAKKPRHDLPPYRVRLTPYAVDSPTCDFLELQRRYRNLLVPSGFLAVHLSWLSAFPLNHPFSLHHPSRIQVAPEKEPAPDTSAEPSSGNSDPTYSSKVLLLSSPGLEELYRCCMLFVDDMTEPKETPEHPLKQIKFLLSRKEEMAVLIGGDWSPSLDGPDPKGDPQVLVRTAIRCTQAQTGIDLSACTKWWRFAEFQYLQPGLPRRLQTVVVYLPDFWTTMPTLEEWEALCQQKAAPAQEAPAVKTEPTEQAADASEQTADTSKQNTENSEVSAQQEVDTDLPEAPPPPLEPAVMARPGCVSLSLHSIVEDRRPKERVSFEVIVLAELFLEMLQRDFGYKIYKMLLGLPEKAVAPPEPEKEEVPKEEEVAKETVAKEPKDEVPSEALAAESNAPAVKEDGLLPKPPSSGGEEEEKPQGEASEDICEMALDPELLLLRDDGEEEFAGAKLEDSEVRSVASNQSEMEFSSLQDMPKELDPSAVLPLDCLLAFVFFDANWCGYLHRRELEKILLTLGLRLSEEQVKQLVSRVVTQNVCQYRSLQYSRQEGMEGGLPEELLFGNLDLLPPSGKSSKPATAPLEHKGLVSHNGSLINVGNLLQRAEQQDNGRLYLENKIHTLELKLEESHNRFSATEVTNKTLAAEMQELRSRLAEAEETSRTAERQKSQLQRLLQEFRRRLTPLQLEMQRMVEKADSWVEKEEPAPSN</sequence>
<name>A0ABM3WE09_ERIEU</name>
<keyword evidence="5" id="KW-0010">Activator</keyword>
<organism evidence="10 11">
    <name type="scientific">Erinaceus europaeus</name>
    <name type="common">Western European hedgehog</name>
    <dbReference type="NCBI Taxonomy" id="9365"/>
    <lineage>
        <taxon>Eukaryota</taxon>
        <taxon>Metazoa</taxon>
        <taxon>Chordata</taxon>
        <taxon>Craniata</taxon>
        <taxon>Vertebrata</taxon>
        <taxon>Euteleostomi</taxon>
        <taxon>Mammalia</taxon>
        <taxon>Eutheria</taxon>
        <taxon>Laurasiatheria</taxon>
        <taxon>Eulipotyphla</taxon>
        <taxon>Erinaceidae</taxon>
        <taxon>Erinaceinae</taxon>
        <taxon>Erinaceus</taxon>
    </lineage>
</organism>
<feature type="region of interest" description="Disordered" evidence="8">
    <location>
        <begin position="1"/>
        <end position="20"/>
    </location>
</feature>
<keyword evidence="10" id="KW-1185">Reference proteome</keyword>
<evidence type="ECO:0000313" key="11">
    <source>
        <dbReference type="RefSeq" id="XP_060034808.1"/>
    </source>
</evidence>
<dbReference type="SMART" id="SM01122">
    <property type="entry name" value="DBC1"/>
    <property type="match status" value="1"/>
</dbReference>
<comment type="subcellular location">
    <subcellularLocation>
        <location evidence="1">Cytoplasm</location>
    </subcellularLocation>
</comment>
<proteinExistence type="predicted"/>
<feature type="domain" description="DBC1/CARP1 catalytically inactive NUDIX hydrolase" evidence="9">
    <location>
        <begin position="381"/>
        <end position="504"/>
    </location>
</feature>
<dbReference type="Pfam" id="PF14444">
    <property type="entry name" value="S1-like"/>
    <property type="match status" value="1"/>
</dbReference>